<feature type="domain" description="Rhodopsin" evidence="7">
    <location>
        <begin position="37"/>
        <end position="278"/>
    </location>
</feature>
<reference evidence="8 9" key="1">
    <citation type="journal article" date="2016" name="Genome Announc.">
        <title>Draft Whole-Genome Sequence of Trichoderma gamsii T6085, a Promising Biocontrol Agent of Fusarium Head Blight on Wheat.</title>
        <authorList>
            <person name="Baroncelli R."/>
            <person name="Zapparata A."/>
            <person name="Piaggeschi G."/>
            <person name="Sarrocco S."/>
            <person name="Vannacci G."/>
        </authorList>
    </citation>
    <scope>NUCLEOTIDE SEQUENCE [LARGE SCALE GENOMIC DNA]</scope>
    <source>
        <strain evidence="8 9">T6085</strain>
    </source>
</reference>
<dbReference type="RefSeq" id="XP_024404378.1">
    <property type="nucleotide sequence ID" value="XM_024550880.1"/>
</dbReference>
<evidence type="ECO:0000256" key="1">
    <source>
        <dbReference type="ARBA" id="ARBA00004141"/>
    </source>
</evidence>
<feature type="transmembrane region" description="Helical" evidence="6">
    <location>
        <begin position="133"/>
        <end position="155"/>
    </location>
</feature>
<comment type="subcellular location">
    <subcellularLocation>
        <location evidence="1">Membrane</location>
        <topology evidence="1">Multi-pass membrane protein</topology>
    </subcellularLocation>
</comment>
<evidence type="ECO:0000256" key="5">
    <source>
        <dbReference type="ARBA" id="ARBA00038359"/>
    </source>
</evidence>
<keyword evidence="4 6" id="KW-0472">Membrane</keyword>
<feature type="transmembrane region" description="Helical" evidence="6">
    <location>
        <begin position="97"/>
        <end position="121"/>
    </location>
</feature>
<feature type="transmembrane region" description="Helical" evidence="6">
    <location>
        <begin position="53"/>
        <end position="77"/>
    </location>
</feature>
<evidence type="ECO:0000256" key="4">
    <source>
        <dbReference type="ARBA" id="ARBA00023136"/>
    </source>
</evidence>
<dbReference type="STRING" id="398673.A0A2P4Z7P5"/>
<dbReference type="PANTHER" id="PTHR33048:SF55">
    <property type="entry name" value="INTEGRAL MEMBRANE PROTEIN"/>
    <property type="match status" value="1"/>
</dbReference>
<comment type="caution">
    <text evidence="8">The sequence shown here is derived from an EMBL/GenBank/DDBJ whole genome shotgun (WGS) entry which is preliminary data.</text>
</comment>
<evidence type="ECO:0000313" key="9">
    <source>
        <dbReference type="Proteomes" id="UP000054821"/>
    </source>
</evidence>
<feature type="transmembrane region" description="Helical" evidence="6">
    <location>
        <begin position="214"/>
        <end position="233"/>
    </location>
</feature>
<dbReference type="Proteomes" id="UP000054821">
    <property type="component" value="Unassembled WGS sequence"/>
</dbReference>
<dbReference type="InterPro" id="IPR049326">
    <property type="entry name" value="Rhodopsin_dom_fungi"/>
</dbReference>
<dbReference type="InterPro" id="IPR052337">
    <property type="entry name" value="SAT4-like"/>
</dbReference>
<evidence type="ECO:0000313" key="8">
    <source>
        <dbReference type="EMBL" id="PON20313.1"/>
    </source>
</evidence>
<evidence type="ECO:0000259" key="7">
    <source>
        <dbReference type="Pfam" id="PF20684"/>
    </source>
</evidence>
<comment type="similarity">
    <text evidence="5">Belongs to the SAT4 family.</text>
</comment>
<protein>
    <submittedName>
        <fullName evidence="8">Integral membrane protein</fullName>
    </submittedName>
</protein>
<dbReference type="EMBL" id="JPDN02000073">
    <property type="protein sequence ID" value="PON20313.1"/>
    <property type="molecule type" value="Genomic_DNA"/>
</dbReference>
<gene>
    <name evidence="8" type="ORF">TGAM01_v210812</name>
</gene>
<dbReference type="PANTHER" id="PTHR33048">
    <property type="entry name" value="PTH11-LIKE INTEGRAL MEMBRANE PROTEIN (AFU_ORTHOLOGUE AFUA_5G11245)"/>
    <property type="match status" value="1"/>
</dbReference>
<evidence type="ECO:0000256" key="3">
    <source>
        <dbReference type="ARBA" id="ARBA00022989"/>
    </source>
</evidence>
<feature type="transmembrane region" description="Helical" evidence="6">
    <location>
        <begin position="20"/>
        <end position="41"/>
    </location>
</feature>
<dbReference type="GeneID" id="36347939"/>
<organism evidence="8 9">
    <name type="scientific">Trichoderma gamsii</name>
    <dbReference type="NCBI Taxonomy" id="398673"/>
    <lineage>
        <taxon>Eukaryota</taxon>
        <taxon>Fungi</taxon>
        <taxon>Dikarya</taxon>
        <taxon>Ascomycota</taxon>
        <taxon>Pezizomycotina</taxon>
        <taxon>Sordariomycetes</taxon>
        <taxon>Hypocreomycetidae</taxon>
        <taxon>Hypocreales</taxon>
        <taxon>Hypocreaceae</taxon>
        <taxon>Trichoderma</taxon>
    </lineage>
</organism>
<dbReference type="Pfam" id="PF20684">
    <property type="entry name" value="Fung_rhodopsin"/>
    <property type="match status" value="1"/>
</dbReference>
<evidence type="ECO:0000256" key="2">
    <source>
        <dbReference type="ARBA" id="ARBA00022692"/>
    </source>
</evidence>
<sequence length="373" mass="41788">MATTKVIVPNGPDTKNGNTFLYVNIPLLVIATGIVCFRVWWRCFKNGYGALNKADICVVICLIFNIIQVTCISIAIVKWGFGHHAPFLNAEQRYYSLLYFFVFQCFVKDTVAITKLSFLFLYLDIFPQRKFRIICWVLIVHISAGIVALSFTTIFQCLPVQFSWDKTLAGSCINIKAFWYGQSGWNTLMDVIVLCLPIPVVLKLQMNRRAKISVLAVFVLGAFVCITSIERLISLNFNATFILDFTWATGTSVIWTQVESTVGVICACAPSLRVPLSRFLPLLFGSSNKDQSYELSDGVHYGMGPRSGNWNSQSGRSRRRDEFEAGIDDLENYKSEGSEERIIGIKKTVSIDMTFQQGASGSNTDASKLYPVV</sequence>
<evidence type="ECO:0000256" key="6">
    <source>
        <dbReference type="SAM" id="Phobius"/>
    </source>
</evidence>
<keyword evidence="2 6" id="KW-0812">Transmembrane</keyword>
<keyword evidence="9" id="KW-1185">Reference proteome</keyword>
<accession>A0A2P4Z7P5</accession>
<dbReference type="AlphaFoldDB" id="A0A2P4Z7P5"/>
<dbReference type="GO" id="GO:0016020">
    <property type="term" value="C:membrane"/>
    <property type="evidence" value="ECO:0007669"/>
    <property type="project" value="UniProtKB-SubCell"/>
</dbReference>
<proteinExistence type="inferred from homology"/>
<name>A0A2P4Z7P5_9HYPO</name>
<keyword evidence="3 6" id="KW-1133">Transmembrane helix</keyword>
<feature type="transmembrane region" description="Helical" evidence="6">
    <location>
        <begin position="184"/>
        <end position="202"/>
    </location>
</feature>